<sequence length="286" mass="33162">MTNKFTKDEKLKILFDDYLEERTIFNLDKKLYDINFTSFKRLKTKKIPYIYDLNHLCSLSNSPTKQIGFYLVNKDKAYSTFNVRKKNGGLREICAPTKNLKCLQRWILDNILYKLNIGEYAHGFVPGKSIVTNATIHVNQELVLGIDLKDFFPSIQFNSIYYVFKSAGYTKESAWLLADICTYNWKLPQGAPTSPTLANLVALNLDKDLARYCSKRNLKYSRYADDITISGHSKLAYYKKKIIEIIEKHFNINEDKTRMFSQGSKQKVTGLVVNDKVSIGKKRKKR</sequence>
<evidence type="ECO:0000256" key="7">
    <source>
        <dbReference type="ARBA" id="ARBA00048173"/>
    </source>
</evidence>
<keyword evidence="1" id="KW-0808">Transferase</keyword>
<dbReference type="GO" id="GO:0003964">
    <property type="term" value="F:RNA-directed DNA polymerase activity"/>
    <property type="evidence" value="ECO:0007669"/>
    <property type="project" value="UniProtKB-KW"/>
</dbReference>
<dbReference type="PRINTS" id="PR00866">
    <property type="entry name" value="RNADNAPOLMS"/>
</dbReference>
<keyword evidence="2" id="KW-0548">Nucleotidyltransferase</keyword>
<dbReference type="InterPro" id="IPR000477">
    <property type="entry name" value="RT_dom"/>
</dbReference>
<dbReference type="Proteomes" id="UP000571751">
    <property type="component" value="Unassembled WGS sequence"/>
</dbReference>
<gene>
    <name evidence="9" type="ORF">HNP95_000173</name>
</gene>
<dbReference type="InterPro" id="IPR000123">
    <property type="entry name" value="Reverse_transcriptase_msDNA"/>
</dbReference>
<keyword evidence="5" id="KW-0051">Antiviral defense</keyword>
<feature type="domain" description="Reverse transcriptase" evidence="8">
    <location>
        <begin position="1"/>
        <end position="273"/>
    </location>
</feature>
<evidence type="ECO:0000313" key="9">
    <source>
        <dbReference type="EMBL" id="MBA2868014.1"/>
    </source>
</evidence>
<dbReference type="PROSITE" id="PS50878">
    <property type="entry name" value="RT_POL"/>
    <property type="match status" value="1"/>
</dbReference>
<keyword evidence="4" id="KW-0460">Magnesium</keyword>
<dbReference type="GO" id="GO:0046872">
    <property type="term" value="F:metal ion binding"/>
    <property type="evidence" value="ECO:0007669"/>
    <property type="project" value="UniProtKB-KW"/>
</dbReference>
<reference evidence="9 10" key="1">
    <citation type="submission" date="2020-07" db="EMBL/GenBank/DDBJ databases">
        <title>Genomic Encyclopedia of Type Strains, Phase IV (KMG-V): Genome sequencing to study the core and pangenomes of soil and plant-associated prokaryotes.</title>
        <authorList>
            <person name="Whitman W."/>
        </authorList>
    </citation>
    <scope>NUCLEOTIDE SEQUENCE [LARGE SCALE GENOMIC DNA]</scope>
    <source>
        <strain evidence="9 10">C14</strain>
    </source>
</reference>
<dbReference type="PANTHER" id="PTHR34047:SF7">
    <property type="entry name" value="RNA-DIRECTED DNA POLYMERASE"/>
    <property type="match status" value="1"/>
</dbReference>
<dbReference type="RefSeq" id="WP_181507523.1">
    <property type="nucleotide sequence ID" value="NZ_JACDUP010000001.1"/>
</dbReference>
<organism evidence="9 10">
    <name type="scientific">Methanococcus maripaludis</name>
    <name type="common">Methanococcus deltae</name>
    <dbReference type="NCBI Taxonomy" id="39152"/>
    <lineage>
        <taxon>Archaea</taxon>
        <taxon>Methanobacteriati</taxon>
        <taxon>Methanobacteriota</taxon>
        <taxon>Methanomada group</taxon>
        <taxon>Methanococci</taxon>
        <taxon>Methanococcales</taxon>
        <taxon>Methanococcaceae</taxon>
        <taxon>Methanococcus</taxon>
    </lineage>
</organism>
<evidence type="ECO:0000259" key="8">
    <source>
        <dbReference type="PROSITE" id="PS50878"/>
    </source>
</evidence>
<dbReference type="InterPro" id="IPR051083">
    <property type="entry name" value="GrpII_Intron_Splice-Mob/Def"/>
</dbReference>
<comment type="catalytic activity">
    <reaction evidence="7">
        <text>DNA(n) + a 2'-deoxyribonucleoside 5'-triphosphate = DNA(n+1) + diphosphate</text>
        <dbReference type="Rhea" id="RHEA:22508"/>
        <dbReference type="Rhea" id="RHEA-COMP:17339"/>
        <dbReference type="Rhea" id="RHEA-COMP:17340"/>
        <dbReference type="ChEBI" id="CHEBI:33019"/>
        <dbReference type="ChEBI" id="CHEBI:61560"/>
        <dbReference type="ChEBI" id="CHEBI:173112"/>
        <dbReference type="EC" id="2.7.7.49"/>
    </reaction>
</comment>
<keyword evidence="9" id="KW-0695">RNA-directed DNA polymerase</keyword>
<dbReference type="GO" id="GO:0003723">
    <property type="term" value="F:RNA binding"/>
    <property type="evidence" value="ECO:0007669"/>
    <property type="project" value="InterPro"/>
</dbReference>
<dbReference type="InterPro" id="IPR043502">
    <property type="entry name" value="DNA/RNA_pol_sf"/>
</dbReference>
<dbReference type="CDD" id="cd03487">
    <property type="entry name" value="RT_Bac_retron_II"/>
    <property type="match status" value="1"/>
</dbReference>
<evidence type="ECO:0000313" key="10">
    <source>
        <dbReference type="Proteomes" id="UP000571751"/>
    </source>
</evidence>
<dbReference type="Pfam" id="PF00078">
    <property type="entry name" value="RVT_1"/>
    <property type="match status" value="1"/>
</dbReference>
<dbReference type="PANTHER" id="PTHR34047">
    <property type="entry name" value="NUCLEAR INTRON MATURASE 1, MITOCHONDRIAL-RELATED"/>
    <property type="match status" value="1"/>
</dbReference>
<evidence type="ECO:0000256" key="1">
    <source>
        <dbReference type="ARBA" id="ARBA00022679"/>
    </source>
</evidence>
<comment type="similarity">
    <text evidence="6">Belongs to the bacterial reverse transcriptase family.</text>
</comment>
<evidence type="ECO:0000256" key="6">
    <source>
        <dbReference type="ARBA" id="ARBA00034120"/>
    </source>
</evidence>
<evidence type="ECO:0000256" key="3">
    <source>
        <dbReference type="ARBA" id="ARBA00022723"/>
    </source>
</evidence>
<protein>
    <submittedName>
        <fullName evidence="9">Retron-type reverse transcriptase</fullName>
    </submittedName>
</protein>
<dbReference type="AlphaFoldDB" id="A0A7J9PPE0"/>
<dbReference type="GO" id="GO:0051607">
    <property type="term" value="P:defense response to virus"/>
    <property type="evidence" value="ECO:0007669"/>
    <property type="project" value="UniProtKB-KW"/>
</dbReference>
<comment type="caution">
    <text evidence="9">The sequence shown here is derived from an EMBL/GenBank/DDBJ whole genome shotgun (WGS) entry which is preliminary data.</text>
</comment>
<dbReference type="NCBIfam" id="NF038233">
    <property type="entry name" value="retron_St85_RT"/>
    <property type="match status" value="1"/>
</dbReference>
<evidence type="ECO:0000256" key="2">
    <source>
        <dbReference type="ARBA" id="ARBA00022695"/>
    </source>
</evidence>
<evidence type="ECO:0000256" key="5">
    <source>
        <dbReference type="ARBA" id="ARBA00023118"/>
    </source>
</evidence>
<dbReference type="EMBL" id="JACDUP010000001">
    <property type="protein sequence ID" value="MBA2868014.1"/>
    <property type="molecule type" value="Genomic_DNA"/>
</dbReference>
<name>A0A7J9PPE0_METMI</name>
<accession>A0A7J9PPE0</accession>
<keyword evidence="3" id="KW-0479">Metal-binding</keyword>
<proteinExistence type="inferred from homology"/>
<dbReference type="SUPFAM" id="SSF56672">
    <property type="entry name" value="DNA/RNA polymerases"/>
    <property type="match status" value="1"/>
</dbReference>
<evidence type="ECO:0000256" key="4">
    <source>
        <dbReference type="ARBA" id="ARBA00022842"/>
    </source>
</evidence>